<name>A0A509MNI5_9ACTN</name>
<evidence type="ECO:0000313" key="4">
    <source>
        <dbReference type="Proteomes" id="UP000250080"/>
    </source>
</evidence>
<accession>A0A509MNI5</accession>
<dbReference type="EMBL" id="LT618794">
    <property type="protein sequence ID" value="SCQ83150.1"/>
    <property type="molecule type" value="Genomic_DNA"/>
</dbReference>
<organism evidence="3 4">
    <name type="scientific">Propionibacterium freudenreichii</name>
    <dbReference type="NCBI Taxonomy" id="1744"/>
    <lineage>
        <taxon>Bacteria</taxon>
        <taxon>Bacillati</taxon>
        <taxon>Actinomycetota</taxon>
        <taxon>Actinomycetes</taxon>
        <taxon>Propionibacteriales</taxon>
        <taxon>Propionibacteriaceae</taxon>
        <taxon>Propionibacterium</taxon>
    </lineage>
</organism>
<dbReference type="Proteomes" id="UP000250080">
    <property type="component" value="Chromosome II"/>
</dbReference>
<feature type="compositionally biased region" description="Basic and acidic residues" evidence="2">
    <location>
        <begin position="170"/>
        <end position="183"/>
    </location>
</feature>
<evidence type="ECO:0000256" key="1">
    <source>
        <dbReference type="SAM" id="Coils"/>
    </source>
</evidence>
<protein>
    <submittedName>
        <fullName evidence="3">Uncharacterized protein</fullName>
    </submittedName>
</protein>
<feature type="compositionally biased region" description="Acidic residues" evidence="2">
    <location>
        <begin position="184"/>
        <end position="204"/>
    </location>
</feature>
<feature type="region of interest" description="Disordered" evidence="2">
    <location>
        <begin position="159"/>
        <end position="204"/>
    </location>
</feature>
<evidence type="ECO:0000313" key="3">
    <source>
        <dbReference type="EMBL" id="SCQ83150.1"/>
    </source>
</evidence>
<dbReference type="AlphaFoldDB" id="A0A509MNI5"/>
<keyword evidence="1" id="KW-0175">Coiled coil</keyword>
<feature type="coiled-coil region" evidence="1">
    <location>
        <begin position="117"/>
        <end position="144"/>
    </location>
</feature>
<gene>
    <name evidence="3" type="ORF">PFR_JS23-PH_4</name>
</gene>
<sequence length="204" mass="23040">MRPSVPRCFCNTVPMTSMSAKDRKDLAAKAKVRRMEAFGTKRSAYVASGLNAATWDRLEEGLPIRDDRLIAAVKALWPSSGGDWKKIADDKRPDYYVSILGAGYRDSDFSQRADEWISEADERIGMLEERVSELERRLDEGMEKQTDAKPVTLAEIKRQRLLEQAMPEEEAARDGDLSDRLGDEDYSQDPGDDDDFNQDPGDDD</sequence>
<proteinExistence type="predicted"/>
<reference evidence="3 4" key="1">
    <citation type="submission" date="2016-09" db="EMBL/GenBank/DDBJ databases">
        <authorList>
            <person name="Laine KS P."/>
        </authorList>
    </citation>
    <scope>NUCLEOTIDE SEQUENCE [LARGE SCALE GENOMIC DNA]</scope>
    <source>
        <strain evidence="3">PFRJS-23</strain>
    </source>
</reference>
<evidence type="ECO:0000256" key="2">
    <source>
        <dbReference type="SAM" id="MobiDB-lite"/>
    </source>
</evidence>